<dbReference type="EMBL" id="JACNYK010000007">
    <property type="protein sequence ID" value="MBD1427507.1"/>
    <property type="molecule type" value="Genomic_DNA"/>
</dbReference>
<evidence type="ECO:0000313" key="1">
    <source>
        <dbReference type="EMBL" id="MBD1427507.1"/>
    </source>
</evidence>
<sequence>MMISKVIGFITLLFIFPAAEKDGRFDQIDKFFNGKWFAEKTTDSPLESMDFLGANCITFTFRGAPDFQKILKKYEYASLDNYPQNISLNVYTKDLVSEKKLHESRLHIEIIDKNTIKITSNVGQVNTLKRKPRNANDIHIR</sequence>
<proteinExistence type="predicted"/>
<name>A0ABR7Y889_9SPHI</name>
<accession>A0ABR7Y889</accession>
<gene>
    <name evidence="1" type="ORF">H8B17_18160</name>
</gene>
<dbReference type="RefSeq" id="WP_190310664.1">
    <property type="nucleotide sequence ID" value="NZ_JACNYK010000007.1"/>
</dbReference>
<evidence type="ECO:0000313" key="2">
    <source>
        <dbReference type="Proteomes" id="UP000606494"/>
    </source>
</evidence>
<keyword evidence="2" id="KW-1185">Reference proteome</keyword>
<dbReference type="Proteomes" id="UP000606494">
    <property type="component" value="Unassembled WGS sequence"/>
</dbReference>
<organism evidence="1 2">
    <name type="scientific">Sphingobacterium arenae</name>
    <dbReference type="NCBI Taxonomy" id="1280598"/>
    <lineage>
        <taxon>Bacteria</taxon>
        <taxon>Pseudomonadati</taxon>
        <taxon>Bacteroidota</taxon>
        <taxon>Sphingobacteriia</taxon>
        <taxon>Sphingobacteriales</taxon>
        <taxon>Sphingobacteriaceae</taxon>
        <taxon>Sphingobacterium</taxon>
    </lineage>
</organism>
<evidence type="ECO:0008006" key="3">
    <source>
        <dbReference type="Google" id="ProtNLM"/>
    </source>
</evidence>
<protein>
    <recommendedName>
        <fullName evidence="3">Lipocalin-like domain-containing protein</fullName>
    </recommendedName>
</protein>
<comment type="caution">
    <text evidence="1">The sequence shown here is derived from an EMBL/GenBank/DDBJ whole genome shotgun (WGS) entry which is preliminary data.</text>
</comment>
<reference evidence="1 2" key="1">
    <citation type="submission" date="2020-08" db="EMBL/GenBank/DDBJ databases">
        <title>Sphingobacterium sp. DN00404 isolated from aquaculture water.</title>
        <authorList>
            <person name="Zhang M."/>
        </authorList>
    </citation>
    <scope>NUCLEOTIDE SEQUENCE [LARGE SCALE GENOMIC DNA]</scope>
    <source>
        <strain evidence="1 2">KCTC 32294</strain>
    </source>
</reference>